<reference evidence="4" key="1">
    <citation type="submission" date="2025-08" db="UniProtKB">
        <authorList>
            <consortium name="RefSeq"/>
        </authorList>
    </citation>
    <scope>IDENTIFICATION</scope>
    <source>
        <tissue evidence="4">Whole Larva</tissue>
    </source>
</reference>
<dbReference type="InterPro" id="IPR015943">
    <property type="entry name" value="WD40/YVTN_repeat-like_dom_sf"/>
</dbReference>
<dbReference type="InterPro" id="IPR018391">
    <property type="entry name" value="PQQ_b-propeller_rpt"/>
</dbReference>
<evidence type="ECO:0000259" key="2">
    <source>
        <dbReference type="Pfam" id="PF13570"/>
    </source>
</evidence>
<evidence type="ECO:0000259" key="1">
    <source>
        <dbReference type="Pfam" id="PF00501"/>
    </source>
</evidence>
<accession>A0ABM1MZ64</accession>
<dbReference type="Proteomes" id="UP000695000">
    <property type="component" value="Unplaced"/>
</dbReference>
<dbReference type="InterPro" id="IPR052091">
    <property type="entry name" value="Beta-ala_Activ/Resist"/>
</dbReference>
<dbReference type="InterPro" id="IPR000873">
    <property type="entry name" value="AMP-dep_synth/lig_dom"/>
</dbReference>
<dbReference type="InterPro" id="IPR011047">
    <property type="entry name" value="Quinoprotein_ADH-like_sf"/>
</dbReference>
<proteinExistence type="predicted"/>
<sequence length="923" mass="105500">MFELIENNVKKYPKKEAYVFWNNDSTKSSITYADLNSLKDLCDVLKNLPKHVCISVYMENNLNFLIVLYCILQNRLPFILLDPNRDKQISKDLLKDLNVYLLISSQHITSNDLFEQDKVGTVIIEANDSKLYCYYLNNANNQTSLDYDNVCYVIQTSGSTGVKKYVRVTYDCILSNITSFTKLFSVNETDIIYLGTAFTFDPCMIEIFLALTTGATLLATTKEIKSSPNELFSLLFKKIPITIMQMCPSIFMQFADDDIKHILMSPLKVLALGGEAFPKRLLLFDRNTNLKLYNLYGITEVSCWASACLIDDVNEISLGSSLNDTVLQVREADGKEVHEGEGILFIGSNTRLCYLNEEKVADVKLPLFRNTGDIVCIKNNKYFYRGRSNGVIKRYGIRINLYAMQEAIYSILTLRNHCIFDDSLNIIIAFIQGEFKGDEWKLKMLDKIKTKLIKELSSEYLPDHIELLDKFPLTTNGKVDCEKLQYKMRKCEEEPAEMYAQLWAQYFQLNENTLISKCNSTFAEMGGTSVLRIRFIEEFLSSLSTHFDRKFLNVLLDLPFKKAAELMKSRHLNKSKHVMYVTSSISEVIWIYDMYACVDSTALTFQKDGKSYVAVGNFANIFAVIDATSGEEISHIWLPNVVENTCQFVCEHNMLLVGCFDGIMYALDFQTCSILWTVSTMSRIKNKACISENKEVAIFGSYDKHIYCVQIQNGKTRWKTHVDEPVTADIISCDGRAYVGCINGSICCLDERNGNIIFRYKAKNPMFASPQVANGELLIFVDIKGNLYCFNTFNESPIWIYNCETDENVFSTFLIHGNEIIFSKDRKLYTLEFDETKCIAKSSMVHNFKIFSAPVLYKNESSKLFLIFADSNGFIIVYTYSDSISLLGTIQLNEECFSTPVVGDSKMYVGCRDNHLYCMKLLF</sequence>
<dbReference type="InterPro" id="IPR002372">
    <property type="entry name" value="PQQ_rpt_dom"/>
</dbReference>
<dbReference type="PANTHER" id="PTHR44394:SF1">
    <property type="entry name" value="BETA-ALANINE-ACTIVATING ENZYME"/>
    <property type="match status" value="1"/>
</dbReference>
<feature type="domain" description="AMP-dependent synthetase/ligase" evidence="1">
    <location>
        <begin position="6"/>
        <end position="348"/>
    </location>
</feature>
<evidence type="ECO:0000313" key="4">
    <source>
        <dbReference type="RefSeq" id="XP_017779864.1"/>
    </source>
</evidence>
<feature type="domain" description="Pyrrolo-quinoline quinone repeat" evidence="2">
    <location>
        <begin position="596"/>
        <end position="921"/>
    </location>
</feature>
<dbReference type="SUPFAM" id="SSF50998">
    <property type="entry name" value="Quinoprotein alcohol dehydrogenase-like"/>
    <property type="match status" value="1"/>
</dbReference>
<dbReference type="Pfam" id="PF13570">
    <property type="entry name" value="Beta-prop_ACSF4"/>
    <property type="match status" value="1"/>
</dbReference>
<dbReference type="Gene3D" id="3.40.50.12780">
    <property type="entry name" value="N-terminal domain of ligase-like"/>
    <property type="match status" value="1"/>
</dbReference>
<dbReference type="PANTHER" id="PTHR44394">
    <property type="entry name" value="BETA-ALANINE-ACTIVATING ENZYME"/>
    <property type="match status" value="1"/>
</dbReference>
<dbReference type="SUPFAM" id="SSF56801">
    <property type="entry name" value="Acetyl-CoA synthetase-like"/>
    <property type="match status" value="1"/>
</dbReference>
<dbReference type="Gene3D" id="2.130.10.10">
    <property type="entry name" value="YVTN repeat-like/Quinoprotein amine dehydrogenase"/>
    <property type="match status" value="1"/>
</dbReference>
<organism evidence="3 4">
    <name type="scientific">Nicrophorus vespilloides</name>
    <name type="common">Boreal carrion beetle</name>
    <dbReference type="NCBI Taxonomy" id="110193"/>
    <lineage>
        <taxon>Eukaryota</taxon>
        <taxon>Metazoa</taxon>
        <taxon>Ecdysozoa</taxon>
        <taxon>Arthropoda</taxon>
        <taxon>Hexapoda</taxon>
        <taxon>Insecta</taxon>
        <taxon>Pterygota</taxon>
        <taxon>Neoptera</taxon>
        <taxon>Endopterygota</taxon>
        <taxon>Coleoptera</taxon>
        <taxon>Polyphaga</taxon>
        <taxon>Staphyliniformia</taxon>
        <taxon>Silphidae</taxon>
        <taxon>Nicrophorinae</taxon>
        <taxon>Nicrophorus</taxon>
    </lineage>
</organism>
<dbReference type="RefSeq" id="XP_017779864.1">
    <property type="nucleotide sequence ID" value="XM_017924375.1"/>
</dbReference>
<dbReference type="InterPro" id="IPR045851">
    <property type="entry name" value="AMP-bd_C_sf"/>
</dbReference>
<dbReference type="Gene3D" id="3.30.300.30">
    <property type="match status" value="1"/>
</dbReference>
<keyword evidence="3" id="KW-1185">Reference proteome</keyword>
<dbReference type="GeneID" id="108565092"/>
<gene>
    <name evidence="4" type="primary">LOC108565092</name>
</gene>
<dbReference type="Pfam" id="PF00501">
    <property type="entry name" value="AMP-binding"/>
    <property type="match status" value="1"/>
</dbReference>
<name>A0ABM1MZ64_NICVS</name>
<dbReference type="SMART" id="SM00564">
    <property type="entry name" value="PQQ"/>
    <property type="match status" value="3"/>
</dbReference>
<protein>
    <submittedName>
        <fullName evidence="4">Acyl-CoA synthetase family member 4 homolog</fullName>
    </submittedName>
</protein>
<dbReference type="InterPro" id="IPR042099">
    <property type="entry name" value="ANL_N_sf"/>
</dbReference>
<evidence type="ECO:0000313" key="3">
    <source>
        <dbReference type="Proteomes" id="UP000695000"/>
    </source>
</evidence>